<dbReference type="VEuPathDB" id="VectorBase:PHUM020420"/>
<reference evidence="2" key="2">
    <citation type="submission" date="2007-04" db="EMBL/GenBank/DDBJ databases">
        <title>The genome of the human body louse.</title>
        <authorList>
            <consortium name="The Human Body Louse Genome Consortium"/>
            <person name="Kirkness E."/>
            <person name="Walenz B."/>
            <person name="Hass B."/>
            <person name="Bruggner R."/>
            <person name="Strausberg R."/>
        </authorList>
    </citation>
    <scope>NUCLEOTIDE SEQUENCE</scope>
    <source>
        <strain evidence="2">USDA</strain>
    </source>
</reference>
<dbReference type="RefSeq" id="XP_002422883.1">
    <property type="nucleotide sequence ID" value="XM_002422838.1"/>
</dbReference>
<feature type="compositionally biased region" description="Basic and acidic residues" evidence="1">
    <location>
        <begin position="265"/>
        <end position="290"/>
    </location>
</feature>
<evidence type="ECO:0000256" key="1">
    <source>
        <dbReference type="SAM" id="MobiDB-lite"/>
    </source>
</evidence>
<evidence type="ECO:0000313" key="4">
    <source>
        <dbReference type="Proteomes" id="UP000009046"/>
    </source>
</evidence>
<proteinExistence type="predicted"/>
<gene>
    <name evidence="3" type="primary">8233845</name>
    <name evidence="2" type="ORF">Phum_PHUM020420</name>
</gene>
<keyword evidence="4" id="KW-1185">Reference proteome</keyword>
<accession>E0V9T9</accession>
<feature type="region of interest" description="Disordered" evidence="1">
    <location>
        <begin position="262"/>
        <end position="290"/>
    </location>
</feature>
<dbReference type="KEGG" id="phu:Phum_PHUM020420"/>
<dbReference type="OrthoDB" id="10030336at2759"/>
<evidence type="ECO:0000313" key="3">
    <source>
        <dbReference type="EnsemblMetazoa" id="PHUM020420-PA"/>
    </source>
</evidence>
<feature type="region of interest" description="Disordered" evidence="1">
    <location>
        <begin position="120"/>
        <end position="248"/>
    </location>
</feature>
<feature type="compositionally biased region" description="Low complexity" evidence="1">
    <location>
        <begin position="125"/>
        <end position="147"/>
    </location>
</feature>
<dbReference type="EMBL" id="DS234996">
    <property type="protein sequence ID" value="EEB10145.1"/>
    <property type="molecule type" value="Genomic_DNA"/>
</dbReference>
<evidence type="ECO:0000313" key="2">
    <source>
        <dbReference type="EMBL" id="EEB10145.1"/>
    </source>
</evidence>
<dbReference type="HOGENOM" id="CLU_913081_0_0_1"/>
<reference evidence="2" key="1">
    <citation type="submission" date="2007-04" db="EMBL/GenBank/DDBJ databases">
        <title>Annotation of Pediculus humanus corporis strain USDA.</title>
        <authorList>
            <person name="Kirkness E."/>
            <person name="Hannick L."/>
            <person name="Hass B."/>
            <person name="Bruggner R."/>
            <person name="Lawson D."/>
            <person name="Bidwell S."/>
            <person name="Joardar V."/>
            <person name="Caler E."/>
            <person name="Walenz B."/>
            <person name="Inman J."/>
            <person name="Schobel S."/>
            <person name="Galinsky K."/>
            <person name="Amedeo P."/>
            <person name="Strausberg R."/>
        </authorList>
    </citation>
    <scope>NUCLEOTIDE SEQUENCE</scope>
    <source>
        <strain evidence="2">USDA</strain>
    </source>
</reference>
<dbReference type="CTD" id="8233845"/>
<name>E0V9T9_PEDHC</name>
<sequence length="305" mass="33990">MTSQIRSHRVKKHINIKLFCDSSSYLQDYQDFIESKHSGQYMTVPSSPKQRFYSQSTNSTPYSFTFPLPEQQFQAQLLQRLQNMNGYQNIPYSILTPNVYQPMSTGLYSFSNTFPQVKQPYNKGTATNTTTSTTTAATTTATTPTATDLILDSNVVNDGEKNTTSSAEEPQTPMMLDPPPMDKKPIYSKQKSKEKSSTGDNGNRRKSRVESPPSVIIPTTDKSTTGRFGGTSSPPPLKSPIQSPKSYQNAFTSALSSFITLRGSDSAKKPKNERPNITRSTSEKVSSRSELMDLVQRTTWARQTK</sequence>
<feature type="compositionally biased region" description="Basic and acidic residues" evidence="1">
    <location>
        <begin position="180"/>
        <end position="197"/>
    </location>
</feature>
<dbReference type="Proteomes" id="UP000009046">
    <property type="component" value="Unassembled WGS sequence"/>
</dbReference>
<feature type="compositionally biased region" description="Polar residues" evidence="1">
    <location>
        <begin position="220"/>
        <end position="232"/>
    </location>
</feature>
<dbReference type="eggNOG" id="ENOG502T019">
    <property type="taxonomic scope" value="Eukaryota"/>
</dbReference>
<dbReference type="InParanoid" id="E0V9T9"/>
<dbReference type="AlphaFoldDB" id="E0V9T9"/>
<dbReference type="EMBL" id="AAZO01000246">
    <property type="status" value="NOT_ANNOTATED_CDS"/>
    <property type="molecule type" value="Genomic_DNA"/>
</dbReference>
<dbReference type="OMA" id="WARHTTN"/>
<dbReference type="EnsemblMetazoa" id="PHUM020420-RA">
    <property type="protein sequence ID" value="PHUM020420-PA"/>
    <property type="gene ID" value="PHUM020420"/>
</dbReference>
<dbReference type="GeneID" id="8233845"/>
<reference evidence="3" key="3">
    <citation type="submission" date="2021-02" db="UniProtKB">
        <authorList>
            <consortium name="EnsemblMetazoa"/>
        </authorList>
    </citation>
    <scope>IDENTIFICATION</scope>
    <source>
        <strain evidence="3">USDA</strain>
    </source>
</reference>
<organism>
    <name type="scientific">Pediculus humanus subsp. corporis</name>
    <name type="common">Body louse</name>
    <dbReference type="NCBI Taxonomy" id="121224"/>
    <lineage>
        <taxon>Eukaryota</taxon>
        <taxon>Metazoa</taxon>
        <taxon>Ecdysozoa</taxon>
        <taxon>Arthropoda</taxon>
        <taxon>Hexapoda</taxon>
        <taxon>Insecta</taxon>
        <taxon>Pterygota</taxon>
        <taxon>Neoptera</taxon>
        <taxon>Paraneoptera</taxon>
        <taxon>Psocodea</taxon>
        <taxon>Troctomorpha</taxon>
        <taxon>Phthiraptera</taxon>
        <taxon>Anoplura</taxon>
        <taxon>Pediculidae</taxon>
        <taxon>Pediculus</taxon>
    </lineage>
</organism>
<protein>
    <submittedName>
        <fullName evidence="2 3">Uncharacterized protein</fullName>
    </submittedName>
</protein>